<evidence type="ECO:0000256" key="4">
    <source>
        <dbReference type="SAM" id="Phobius"/>
    </source>
</evidence>
<dbReference type="Gene3D" id="1.10.101.10">
    <property type="entry name" value="PGBD-like superfamily/PGBD"/>
    <property type="match status" value="1"/>
</dbReference>
<dbReference type="InterPro" id="IPR050465">
    <property type="entry name" value="UPF0194_transport"/>
</dbReference>
<evidence type="ECO:0000256" key="3">
    <source>
        <dbReference type="SAM" id="MobiDB-lite"/>
    </source>
</evidence>
<organism evidence="6 7">
    <name type="scientific">Sinosporangium album</name>
    <dbReference type="NCBI Taxonomy" id="504805"/>
    <lineage>
        <taxon>Bacteria</taxon>
        <taxon>Bacillati</taxon>
        <taxon>Actinomycetota</taxon>
        <taxon>Actinomycetes</taxon>
        <taxon>Streptosporangiales</taxon>
        <taxon>Streptosporangiaceae</taxon>
        <taxon>Sinosporangium</taxon>
    </lineage>
</organism>
<dbReference type="PANTHER" id="PTHR32347">
    <property type="entry name" value="EFFLUX SYSTEM COMPONENT YKNX-RELATED"/>
    <property type="match status" value="1"/>
</dbReference>
<dbReference type="SUPFAM" id="SSF47090">
    <property type="entry name" value="PGBD-like"/>
    <property type="match status" value="1"/>
</dbReference>
<name>A0A1G7Z0G3_9ACTN</name>
<dbReference type="Proteomes" id="UP000198923">
    <property type="component" value="Unassembled WGS sequence"/>
</dbReference>
<reference evidence="6 7" key="1">
    <citation type="submission" date="2016-10" db="EMBL/GenBank/DDBJ databases">
        <authorList>
            <person name="de Groot N.N."/>
        </authorList>
    </citation>
    <scope>NUCLEOTIDE SEQUENCE [LARGE SCALE GENOMIC DNA]</scope>
    <source>
        <strain evidence="6 7">CPCC 201354</strain>
    </source>
</reference>
<keyword evidence="4" id="KW-0472">Membrane</keyword>
<feature type="compositionally biased region" description="Basic and acidic residues" evidence="3">
    <location>
        <begin position="1"/>
        <end position="17"/>
    </location>
</feature>
<keyword evidence="7" id="KW-1185">Reference proteome</keyword>
<accession>A0A1G7Z0G3</accession>
<evidence type="ECO:0000256" key="2">
    <source>
        <dbReference type="ARBA" id="ARBA00023054"/>
    </source>
</evidence>
<dbReference type="InterPro" id="IPR036366">
    <property type="entry name" value="PGBDSf"/>
</dbReference>
<dbReference type="InterPro" id="IPR036365">
    <property type="entry name" value="PGBD-like_sf"/>
</dbReference>
<evidence type="ECO:0000313" key="7">
    <source>
        <dbReference type="Proteomes" id="UP000198923"/>
    </source>
</evidence>
<feature type="domain" description="Peptidoglycan binding-like" evidence="5">
    <location>
        <begin position="140"/>
        <end position="187"/>
    </location>
</feature>
<keyword evidence="4" id="KW-1133">Transmembrane helix</keyword>
<protein>
    <submittedName>
        <fullName evidence="6">Multidrug efflux pump subunit AcrA (Membrane-fusion protein)</fullName>
    </submittedName>
</protein>
<gene>
    <name evidence="6" type="ORF">SAMN05421505_110140</name>
</gene>
<keyword evidence="2" id="KW-0175">Coiled coil</keyword>
<dbReference type="Pfam" id="PF01471">
    <property type="entry name" value="PG_binding_1"/>
    <property type="match status" value="1"/>
</dbReference>
<dbReference type="EMBL" id="FNCN01000010">
    <property type="protein sequence ID" value="SDH02262.1"/>
    <property type="molecule type" value="Genomic_DNA"/>
</dbReference>
<dbReference type="STRING" id="504805.SAMN05421505_110140"/>
<dbReference type="OrthoDB" id="3268648at2"/>
<sequence length="370" mass="38710">MANDGVKDVPTRPEGRRGRSRGRAWGALAVAVVIAATAGGTFILLSREGGEGEQSSARLPPATAQVTRQTLHDTKTISGSLGYGPTTSLVNRLSGTVTWVPGSGDVVRRGKPLYRVDNTPVVLMYGSLAAYRELAPGVEGRDVKQLESNLKALGYGGFTVDDEYDWETAEAVQEWQDDLGLEETGRVELGRVVFRPSAVRVDSVEATAGQPAAPAQAVLTYTGTSRVVTVQMDVSDQRLAKEKAKVTIKLPDGKEAAGRIRDVYTVIQPAQGQGSEAETKIESIVSLSRKAARGLDAAAVDVTFTASSRKNVLTVPVSALVALSEGGYGVEVVSGGASKFVPVETGLFASGRVEVSGGDLAEGVAVGIPK</sequence>
<feature type="region of interest" description="Disordered" evidence="3">
    <location>
        <begin position="1"/>
        <end position="21"/>
    </location>
</feature>
<evidence type="ECO:0000259" key="5">
    <source>
        <dbReference type="Pfam" id="PF01471"/>
    </source>
</evidence>
<dbReference type="InterPro" id="IPR002477">
    <property type="entry name" value="Peptidoglycan-bd-like"/>
</dbReference>
<dbReference type="Gene3D" id="2.40.420.20">
    <property type="match status" value="1"/>
</dbReference>
<evidence type="ECO:0000313" key="6">
    <source>
        <dbReference type="EMBL" id="SDH02262.1"/>
    </source>
</evidence>
<comment type="subcellular location">
    <subcellularLocation>
        <location evidence="1">Cell envelope</location>
    </subcellularLocation>
</comment>
<keyword evidence="4" id="KW-0812">Transmembrane</keyword>
<feature type="transmembrane region" description="Helical" evidence="4">
    <location>
        <begin position="24"/>
        <end position="45"/>
    </location>
</feature>
<dbReference type="GO" id="GO:0030313">
    <property type="term" value="C:cell envelope"/>
    <property type="evidence" value="ECO:0007669"/>
    <property type="project" value="UniProtKB-SubCell"/>
</dbReference>
<evidence type="ECO:0000256" key="1">
    <source>
        <dbReference type="ARBA" id="ARBA00004196"/>
    </source>
</evidence>
<dbReference type="AlphaFoldDB" id="A0A1G7Z0G3"/>
<proteinExistence type="predicted"/>